<comment type="cofactor">
    <cofactor evidence="1">
        <name>FMN</name>
        <dbReference type="ChEBI" id="CHEBI:58210"/>
    </cofactor>
</comment>
<keyword evidence="4" id="KW-0288">FMN</keyword>
<evidence type="ECO:0000256" key="5">
    <source>
        <dbReference type="ARBA" id="ARBA00023002"/>
    </source>
</evidence>
<name>A0A1M4X4H0_LOKAT</name>
<dbReference type="RefSeq" id="WP_072856469.1">
    <property type="nucleotide sequence ID" value="NZ_FQUE01000002.1"/>
</dbReference>
<dbReference type="AlphaFoldDB" id="A0A1M4X4H0"/>
<evidence type="ECO:0000256" key="2">
    <source>
        <dbReference type="ARBA" id="ARBA00007118"/>
    </source>
</evidence>
<feature type="domain" description="Nitroreductase" evidence="6">
    <location>
        <begin position="9"/>
        <end position="197"/>
    </location>
</feature>
<dbReference type="CDD" id="cd02136">
    <property type="entry name" value="PnbA_NfnB-like"/>
    <property type="match status" value="1"/>
</dbReference>
<evidence type="ECO:0000313" key="7">
    <source>
        <dbReference type="EMBL" id="SHE88361.1"/>
    </source>
</evidence>
<keyword evidence="8" id="KW-1185">Reference proteome</keyword>
<dbReference type="PANTHER" id="PTHR43673">
    <property type="entry name" value="NAD(P)H NITROREDUCTASE YDGI-RELATED"/>
    <property type="match status" value="1"/>
</dbReference>
<reference evidence="8" key="1">
    <citation type="submission" date="2016-11" db="EMBL/GenBank/DDBJ databases">
        <authorList>
            <person name="Varghese N."/>
            <person name="Submissions S."/>
        </authorList>
    </citation>
    <scope>NUCLEOTIDE SEQUENCE [LARGE SCALE GENOMIC DNA]</scope>
    <source>
        <strain evidence="8">DSM 29326</strain>
    </source>
</reference>
<evidence type="ECO:0000313" key="8">
    <source>
        <dbReference type="Proteomes" id="UP000183987"/>
    </source>
</evidence>
<evidence type="ECO:0000256" key="3">
    <source>
        <dbReference type="ARBA" id="ARBA00022630"/>
    </source>
</evidence>
<dbReference type="Pfam" id="PF00881">
    <property type="entry name" value="Nitroreductase"/>
    <property type="match status" value="1"/>
</dbReference>
<dbReference type="SUPFAM" id="SSF55469">
    <property type="entry name" value="FMN-dependent nitroreductase-like"/>
    <property type="match status" value="1"/>
</dbReference>
<organism evidence="7 8">
    <name type="scientific">Loktanella atrilutea</name>
    <dbReference type="NCBI Taxonomy" id="366533"/>
    <lineage>
        <taxon>Bacteria</taxon>
        <taxon>Pseudomonadati</taxon>
        <taxon>Pseudomonadota</taxon>
        <taxon>Alphaproteobacteria</taxon>
        <taxon>Rhodobacterales</taxon>
        <taxon>Roseobacteraceae</taxon>
        <taxon>Loktanella</taxon>
    </lineage>
</organism>
<accession>A0A1M4X4H0</accession>
<proteinExistence type="inferred from homology"/>
<gene>
    <name evidence="7" type="ORF">SAMN05444339_102339</name>
</gene>
<sequence>MTDLAALLNERRSVRAYLPTPVPKADVTRILKAARQAPSGANLQPGHFVALTGTPFAALQTALAQAIASKRPQVSEYSYFPDPMPAHLKARQRGAGYGLYATLGVDRRDVVGRRAQFARNYAFFDAPVGIVVTIDRAMGKGCYMDLGMALMSLFLAATARGYATTGIGALAHYGDVVHETLRLPADQLVVCGIALGRADPDAPVNTFRTDRADLADYARFEGFED</sequence>
<dbReference type="GO" id="GO:0016491">
    <property type="term" value="F:oxidoreductase activity"/>
    <property type="evidence" value="ECO:0007669"/>
    <property type="project" value="UniProtKB-KW"/>
</dbReference>
<dbReference type="PANTHER" id="PTHR43673:SF2">
    <property type="entry name" value="NITROREDUCTASE"/>
    <property type="match status" value="1"/>
</dbReference>
<evidence type="ECO:0000256" key="4">
    <source>
        <dbReference type="ARBA" id="ARBA00022643"/>
    </source>
</evidence>
<evidence type="ECO:0000256" key="1">
    <source>
        <dbReference type="ARBA" id="ARBA00001917"/>
    </source>
</evidence>
<keyword evidence="3" id="KW-0285">Flavoprotein</keyword>
<dbReference type="Gene3D" id="3.40.109.10">
    <property type="entry name" value="NADH Oxidase"/>
    <property type="match status" value="1"/>
</dbReference>
<dbReference type="STRING" id="366533.SAMN05444339_102339"/>
<protein>
    <submittedName>
        <fullName evidence="7">Nitroreductase</fullName>
    </submittedName>
</protein>
<comment type="similarity">
    <text evidence="2">Belongs to the nitroreductase family.</text>
</comment>
<evidence type="ECO:0000259" key="6">
    <source>
        <dbReference type="Pfam" id="PF00881"/>
    </source>
</evidence>
<dbReference type="EMBL" id="FQUE01000002">
    <property type="protein sequence ID" value="SHE88361.1"/>
    <property type="molecule type" value="Genomic_DNA"/>
</dbReference>
<dbReference type="InterPro" id="IPR029479">
    <property type="entry name" value="Nitroreductase"/>
</dbReference>
<dbReference type="OrthoDB" id="9802510at2"/>
<keyword evidence="5" id="KW-0560">Oxidoreductase</keyword>
<dbReference type="Proteomes" id="UP000183987">
    <property type="component" value="Unassembled WGS sequence"/>
</dbReference>
<dbReference type="InterPro" id="IPR000415">
    <property type="entry name" value="Nitroreductase-like"/>
</dbReference>